<evidence type="ECO:0000313" key="4">
    <source>
        <dbReference type="EMBL" id="QNN57938.1"/>
    </source>
</evidence>
<reference evidence="4 5" key="1">
    <citation type="submission" date="2020-08" db="EMBL/GenBank/DDBJ databases">
        <title>Genome sequence of Diaphorobacter ruginosibacter DSM 27467T.</title>
        <authorList>
            <person name="Hyun D.-W."/>
            <person name="Bae J.-W."/>
        </authorList>
    </citation>
    <scope>NUCLEOTIDE SEQUENCE [LARGE SCALE GENOMIC DNA]</scope>
    <source>
        <strain evidence="4 5">DSM 27467</strain>
    </source>
</reference>
<dbReference type="CDD" id="cd00156">
    <property type="entry name" value="REC"/>
    <property type="match status" value="1"/>
</dbReference>
<dbReference type="InterPro" id="IPR050595">
    <property type="entry name" value="Bact_response_regulator"/>
</dbReference>
<dbReference type="AlphaFoldDB" id="A0A7G9RQR3"/>
<dbReference type="RefSeq" id="WP_187598183.1">
    <property type="nucleotide sequence ID" value="NZ_CP060714.1"/>
</dbReference>
<dbReference type="PANTHER" id="PTHR44591">
    <property type="entry name" value="STRESS RESPONSE REGULATOR PROTEIN 1"/>
    <property type="match status" value="1"/>
</dbReference>
<accession>A0A7G9RQR3</accession>
<dbReference type="Pfam" id="PF00072">
    <property type="entry name" value="Response_reg"/>
    <property type="match status" value="1"/>
</dbReference>
<dbReference type="Proteomes" id="UP000515811">
    <property type="component" value="Chromosome"/>
</dbReference>
<organism evidence="4 5">
    <name type="scientific">Diaphorobacter ruginosibacter</name>
    <dbReference type="NCBI Taxonomy" id="1715720"/>
    <lineage>
        <taxon>Bacteria</taxon>
        <taxon>Pseudomonadati</taxon>
        <taxon>Pseudomonadota</taxon>
        <taxon>Betaproteobacteria</taxon>
        <taxon>Burkholderiales</taxon>
        <taxon>Comamonadaceae</taxon>
        <taxon>Diaphorobacter</taxon>
    </lineage>
</organism>
<gene>
    <name evidence="4" type="ORF">H9K76_03415</name>
</gene>
<dbReference type="SMART" id="SM00448">
    <property type="entry name" value="REC"/>
    <property type="match status" value="1"/>
</dbReference>
<keyword evidence="1 2" id="KW-0597">Phosphoprotein</keyword>
<keyword evidence="5" id="KW-1185">Reference proteome</keyword>
<dbReference type="Gene3D" id="3.40.50.2300">
    <property type="match status" value="1"/>
</dbReference>
<dbReference type="KEGG" id="drg:H9K76_03415"/>
<sequence>MRILYVEDNRQLRESISVLLQGEQRQVVCCVSAEEARELDAQGAFDLIITDVTLPGMSGIELCTSLLADDPERWVVLCTGHHMDEHSKPQGANVHLLIKPFGVDELESLVDAAAQGTGQRT</sequence>
<feature type="domain" description="Response regulatory" evidence="3">
    <location>
        <begin position="2"/>
        <end position="114"/>
    </location>
</feature>
<evidence type="ECO:0000256" key="1">
    <source>
        <dbReference type="ARBA" id="ARBA00022553"/>
    </source>
</evidence>
<evidence type="ECO:0000259" key="3">
    <source>
        <dbReference type="PROSITE" id="PS50110"/>
    </source>
</evidence>
<proteinExistence type="predicted"/>
<feature type="modified residue" description="4-aspartylphosphate" evidence="2">
    <location>
        <position position="51"/>
    </location>
</feature>
<dbReference type="SUPFAM" id="SSF52172">
    <property type="entry name" value="CheY-like"/>
    <property type="match status" value="1"/>
</dbReference>
<dbReference type="PROSITE" id="PS50110">
    <property type="entry name" value="RESPONSE_REGULATORY"/>
    <property type="match status" value="1"/>
</dbReference>
<dbReference type="GO" id="GO:0000160">
    <property type="term" value="P:phosphorelay signal transduction system"/>
    <property type="evidence" value="ECO:0007669"/>
    <property type="project" value="InterPro"/>
</dbReference>
<dbReference type="EMBL" id="CP060714">
    <property type="protein sequence ID" value="QNN57938.1"/>
    <property type="molecule type" value="Genomic_DNA"/>
</dbReference>
<name>A0A7G9RQR3_9BURK</name>
<evidence type="ECO:0000256" key="2">
    <source>
        <dbReference type="PROSITE-ProRule" id="PRU00169"/>
    </source>
</evidence>
<evidence type="ECO:0000313" key="5">
    <source>
        <dbReference type="Proteomes" id="UP000515811"/>
    </source>
</evidence>
<dbReference type="InterPro" id="IPR001789">
    <property type="entry name" value="Sig_transdc_resp-reg_receiver"/>
</dbReference>
<protein>
    <submittedName>
        <fullName evidence="4">Response regulator</fullName>
    </submittedName>
</protein>
<dbReference type="InterPro" id="IPR011006">
    <property type="entry name" value="CheY-like_superfamily"/>
</dbReference>
<dbReference type="PANTHER" id="PTHR44591:SF3">
    <property type="entry name" value="RESPONSE REGULATORY DOMAIN-CONTAINING PROTEIN"/>
    <property type="match status" value="1"/>
</dbReference>